<dbReference type="PROSITE" id="PS00409">
    <property type="entry name" value="PROKAR_NTER_METHYL"/>
    <property type="match status" value="1"/>
</dbReference>
<organism evidence="2 3">
    <name type="scientific">Posidoniimonas corsicana</name>
    <dbReference type="NCBI Taxonomy" id="1938618"/>
    <lineage>
        <taxon>Bacteria</taxon>
        <taxon>Pseudomonadati</taxon>
        <taxon>Planctomycetota</taxon>
        <taxon>Planctomycetia</taxon>
        <taxon>Pirellulales</taxon>
        <taxon>Lacipirellulaceae</taxon>
        <taxon>Posidoniimonas</taxon>
    </lineage>
</organism>
<dbReference type="Pfam" id="PF07596">
    <property type="entry name" value="SBP_bac_10"/>
    <property type="match status" value="1"/>
</dbReference>
<dbReference type="NCBIfam" id="TIGR02532">
    <property type="entry name" value="IV_pilin_GFxxxE"/>
    <property type="match status" value="1"/>
</dbReference>
<sequence length="353" mass="38178">MPRSQPNSLGLKGFTLVELLVVIAIIGVLIALLLPAVQAAREAARRSQCSNNLKQIGLAALNHESTAGALPAGSVTENGDIAGPYLTTWTLTLLPYLEEGALHDQWKGIENPSRSRGAPTPLPISGGVAQQAQAFKPIREKIVGAYLCPSDIDTNSLKRPESGPAADVAVEWAPGSYRAMSGHSLGQNGDHYWDNPLAAQAGHARSMAKEWRGAMHTVATDPPDNYRKFKAVELRQITDGLSHTSLVGEYHTLTYQEHDFTRRTLWAYAYTSYNQSSAFPESRTLIPDYERCIDIGGGGAHTCKRGWGSLHAGGVIQFVFCDGSVHSVSQAVDLDIYTATATIQNEETRTLPE</sequence>
<dbReference type="InterPro" id="IPR011453">
    <property type="entry name" value="DUF1559"/>
</dbReference>
<dbReference type="PANTHER" id="PTHR30093:SF2">
    <property type="entry name" value="TYPE II SECRETION SYSTEM PROTEIN H"/>
    <property type="match status" value="1"/>
</dbReference>
<dbReference type="InterPro" id="IPR012902">
    <property type="entry name" value="N_methyl_site"/>
</dbReference>
<feature type="domain" description="DUF1559" evidence="1">
    <location>
        <begin position="38"/>
        <end position="334"/>
    </location>
</feature>
<evidence type="ECO:0000313" key="2">
    <source>
        <dbReference type="EMBL" id="TWT32283.1"/>
    </source>
</evidence>
<dbReference type="AlphaFoldDB" id="A0A5C5V2W5"/>
<gene>
    <name evidence="2" type="ORF">KOR34_40450</name>
</gene>
<dbReference type="Gene3D" id="3.30.700.10">
    <property type="entry name" value="Glycoprotein, Type 4 Pilin"/>
    <property type="match status" value="1"/>
</dbReference>
<dbReference type="OrthoDB" id="255848at2"/>
<dbReference type="PANTHER" id="PTHR30093">
    <property type="entry name" value="GENERAL SECRETION PATHWAY PROTEIN G"/>
    <property type="match status" value="1"/>
</dbReference>
<protein>
    <recommendedName>
        <fullName evidence="1">DUF1559 domain-containing protein</fullName>
    </recommendedName>
</protein>
<dbReference type="Pfam" id="PF07963">
    <property type="entry name" value="N_methyl"/>
    <property type="match status" value="1"/>
</dbReference>
<dbReference type="RefSeq" id="WP_146567511.1">
    <property type="nucleotide sequence ID" value="NZ_SIHJ01000003.1"/>
</dbReference>
<name>A0A5C5V2W5_9BACT</name>
<proteinExistence type="predicted"/>
<dbReference type="InterPro" id="IPR045584">
    <property type="entry name" value="Pilin-like"/>
</dbReference>
<dbReference type="Proteomes" id="UP000316714">
    <property type="component" value="Unassembled WGS sequence"/>
</dbReference>
<accession>A0A5C5V2W5</accession>
<keyword evidence="3" id="KW-1185">Reference proteome</keyword>
<dbReference type="EMBL" id="SIHJ01000003">
    <property type="protein sequence ID" value="TWT32283.1"/>
    <property type="molecule type" value="Genomic_DNA"/>
</dbReference>
<reference evidence="2 3" key="1">
    <citation type="submission" date="2019-02" db="EMBL/GenBank/DDBJ databases">
        <title>Deep-cultivation of Planctomycetes and their phenomic and genomic characterization uncovers novel biology.</title>
        <authorList>
            <person name="Wiegand S."/>
            <person name="Jogler M."/>
            <person name="Boedeker C."/>
            <person name="Pinto D."/>
            <person name="Vollmers J."/>
            <person name="Rivas-Marin E."/>
            <person name="Kohn T."/>
            <person name="Peeters S.H."/>
            <person name="Heuer A."/>
            <person name="Rast P."/>
            <person name="Oberbeckmann S."/>
            <person name="Bunk B."/>
            <person name="Jeske O."/>
            <person name="Meyerdierks A."/>
            <person name="Storesund J.E."/>
            <person name="Kallscheuer N."/>
            <person name="Luecker S."/>
            <person name="Lage O.M."/>
            <person name="Pohl T."/>
            <person name="Merkel B.J."/>
            <person name="Hornburger P."/>
            <person name="Mueller R.-W."/>
            <person name="Bruemmer F."/>
            <person name="Labrenz M."/>
            <person name="Spormann A.M."/>
            <person name="Op Den Camp H."/>
            <person name="Overmann J."/>
            <person name="Amann R."/>
            <person name="Jetten M.S.M."/>
            <person name="Mascher T."/>
            <person name="Medema M.H."/>
            <person name="Devos D.P."/>
            <person name="Kaster A.-K."/>
            <person name="Ovreas L."/>
            <person name="Rohde M."/>
            <person name="Galperin M.Y."/>
            <person name="Jogler C."/>
        </authorList>
    </citation>
    <scope>NUCLEOTIDE SEQUENCE [LARGE SCALE GENOMIC DNA]</scope>
    <source>
        <strain evidence="2 3">KOR34</strain>
    </source>
</reference>
<comment type="caution">
    <text evidence="2">The sequence shown here is derived from an EMBL/GenBank/DDBJ whole genome shotgun (WGS) entry which is preliminary data.</text>
</comment>
<evidence type="ECO:0000313" key="3">
    <source>
        <dbReference type="Proteomes" id="UP000316714"/>
    </source>
</evidence>
<dbReference type="SUPFAM" id="SSF54523">
    <property type="entry name" value="Pili subunits"/>
    <property type="match status" value="1"/>
</dbReference>
<evidence type="ECO:0000259" key="1">
    <source>
        <dbReference type="Pfam" id="PF07596"/>
    </source>
</evidence>